<evidence type="ECO:0000313" key="4">
    <source>
        <dbReference type="Proteomes" id="UP000092876"/>
    </source>
</evidence>
<evidence type="ECO:0000259" key="2">
    <source>
        <dbReference type="Pfam" id="PF05707"/>
    </source>
</evidence>
<feature type="domain" description="Zona occludens toxin N-terminal" evidence="2">
    <location>
        <begin position="2"/>
        <end position="263"/>
    </location>
</feature>
<dbReference type="EMBL" id="FLQP01000010">
    <property type="protein sequence ID" value="SBS61701.1"/>
    <property type="molecule type" value="Genomic_DNA"/>
</dbReference>
<dbReference type="InterPro" id="IPR027417">
    <property type="entry name" value="P-loop_NTPase"/>
</dbReference>
<gene>
    <name evidence="3" type="primary">zot_1</name>
    <name evidence="3" type="ORF">VAT7223_00793</name>
</gene>
<evidence type="ECO:0000313" key="3">
    <source>
        <dbReference type="EMBL" id="SBS61701.1"/>
    </source>
</evidence>
<dbReference type="GeneID" id="94232839"/>
<feature type="region of interest" description="Disordered" evidence="1">
    <location>
        <begin position="306"/>
        <end position="351"/>
    </location>
</feature>
<sequence>MAITIRTGANGSYKSAYTAYFSIYRALKAGKVVVTNIEGMQPLNVIQERFGVEFPTTSKLFRISSRDSAGVHLWTHFFCWCPIGALIVIDECQDIYSKNIGFDMKKVTYKPVEDFITKNDGQDGLLPESYLSFFYSRYTPADMEQLNESETDDRGVAEYDDQGRIIYPHTFNEGFMRHRKYNWDIELLSPDWKQIDTGIKACGEQNFYHKGRDQFFWTKRKPLIWKHDKSVSTPVIPKSKDVNTTTQKIPLDAFLLYKSTGTGIAKQAGAMNTLYRSPKVIAVFLLFISCLGYMANEISNRVFDSTEEVQEAETPQYQDSPTGKDSSKAQESGQGASGVSDGGNSNQTDNNDDVSSISIADILPFDGIQKAFVTGVNFAIKPKKIERHVSIEIVASDGVYSLNQNYLRAYDVTYDVIDDCLLKLNRGQLTKLITCKPHEALSDEPELKRADVNLF</sequence>
<dbReference type="Pfam" id="PF05707">
    <property type="entry name" value="Zot"/>
    <property type="match status" value="1"/>
</dbReference>
<protein>
    <submittedName>
        <fullName evidence="3">Zona occludens toxin</fullName>
    </submittedName>
</protein>
<evidence type="ECO:0000256" key="1">
    <source>
        <dbReference type="SAM" id="MobiDB-lite"/>
    </source>
</evidence>
<dbReference type="Gene3D" id="3.40.50.300">
    <property type="entry name" value="P-loop containing nucleotide triphosphate hydrolases"/>
    <property type="match status" value="1"/>
</dbReference>
<dbReference type="AlphaFoldDB" id="A0A1C3IJT3"/>
<feature type="compositionally biased region" description="Polar residues" evidence="1">
    <location>
        <begin position="342"/>
        <end position="351"/>
    </location>
</feature>
<organism evidence="3 4">
    <name type="scientific">Vibrio atlanticus</name>
    <dbReference type="NCBI Taxonomy" id="693153"/>
    <lineage>
        <taxon>Bacteria</taxon>
        <taxon>Pseudomonadati</taxon>
        <taxon>Pseudomonadota</taxon>
        <taxon>Gammaproteobacteria</taxon>
        <taxon>Vibrionales</taxon>
        <taxon>Vibrionaceae</taxon>
        <taxon>Vibrio</taxon>
    </lineage>
</organism>
<dbReference type="RefSeq" id="WP_065678366.1">
    <property type="nucleotide sequence ID" value="NZ_AP025460.1"/>
</dbReference>
<feature type="compositionally biased region" description="Polar residues" evidence="1">
    <location>
        <begin position="313"/>
        <end position="334"/>
    </location>
</feature>
<name>A0A1C3IJT3_9VIBR</name>
<proteinExistence type="predicted"/>
<dbReference type="InterPro" id="IPR008900">
    <property type="entry name" value="Zot_N"/>
</dbReference>
<accession>A0A1C3IJT3</accession>
<reference evidence="4" key="1">
    <citation type="submission" date="2016-06" db="EMBL/GenBank/DDBJ databases">
        <authorList>
            <person name="Rodrigo-Torres Lidia"/>
            <person name="Arahal R.David."/>
        </authorList>
    </citation>
    <scope>NUCLEOTIDE SEQUENCE [LARGE SCALE GENOMIC DNA]</scope>
    <source>
        <strain evidence="4">CECT 7223</strain>
    </source>
</reference>
<dbReference type="Proteomes" id="UP000092876">
    <property type="component" value="Unassembled WGS sequence"/>
</dbReference>